<accession>A0A653CSV1</accession>
<organism evidence="2 3">
    <name type="scientific">Callosobruchus maculatus</name>
    <name type="common">Southern cowpea weevil</name>
    <name type="synonym">Pulse bruchid</name>
    <dbReference type="NCBI Taxonomy" id="64391"/>
    <lineage>
        <taxon>Eukaryota</taxon>
        <taxon>Metazoa</taxon>
        <taxon>Ecdysozoa</taxon>
        <taxon>Arthropoda</taxon>
        <taxon>Hexapoda</taxon>
        <taxon>Insecta</taxon>
        <taxon>Pterygota</taxon>
        <taxon>Neoptera</taxon>
        <taxon>Endopterygota</taxon>
        <taxon>Coleoptera</taxon>
        <taxon>Polyphaga</taxon>
        <taxon>Cucujiformia</taxon>
        <taxon>Chrysomeloidea</taxon>
        <taxon>Chrysomelidae</taxon>
        <taxon>Bruchinae</taxon>
        <taxon>Bruchini</taxon>
        <taxon>Callosobruchus</taxon>
    </lineage>
</organism>
<evidence type="ECO:0000313" key="2">
    <source>
        <dbReference type="EMBL" id="VEN50357.1"/>
    </source>
</evidence>
<dbReference type="AlphaFoldDB" id="A0A653CSV1"/>
<protein>
    <submittedName>
        <fullName evidence="2">Uncharacterized protein</fullName>
    </submittedName>
</protein>
<reference evidence="2 3" key="1">
    <citation type="submission" date="2019-01" db="EMBL/GenBank/DDBJ databases">
        <authorList>
            <person name="Sayadi A."/>
        </authorList>
    </citation>
    <scope>NUCLEOTIDE SEQUENCE [LARGE SCALE GENOMIC DNA]</scope>
</reference>
<sequence>MEKIAYVVQDTAMRKMSSKEQPNHLRMSYRQEFWHLSTDLLPWTFSSIIGRSPRGKCAK</sequence>
<name>A0A653CSV1_CALMS</name>
<evidence type="ECO:0000313" key="3">
    <source>
        <dbReference type="Proteomes" id="UP000410492"/>
    </source>
</evidence>
<dbReference type="EMBL" id="CAACVG010008573">
    <property type="protein sequence ID" value="VEN50357.1"/>
    <property type="molecule type" value="Genomic_DNA"/>
</dbReference>
<proteinExistence type="predicted"/>
<dbReference type="Proteomes" id="UP000410492">
    <property type="component" value="Unassembled WGS sequence"/>
</dbReference>
<evidence type="ECO:0000313" key="1">
    <source>
        <dbReference type="EMBL" id="VEN46980.1"/>
    </source>
</evidence>
<gene>
    <name evidence="2" type="ORF">CALMAC_LOCUS11152</name>
    <name evidence="1" type="ORF">CALMAC_LOCUS8894</name>
</gene>
<dbReference type="EMBL" id="CAACVG010007771">
    <property type="protein sequence ID" value="VEN46980.1"/>
    <property type="molecule type" value="Genomic_DNA"/>
</dbReference>
<keyword evidence="3" id="KW-1185">Reference proteome</keyword>